<comment type="caution">
    <text evidence="1">The sequence shown here is derived from an EMBL/GenBank/DDBJ whole genome shotgun (WGS) entry which is preliminary data.</text>
</comment>
<dbReference type="Proteomes" id="UP001217485">
    <property type="component" value="Unassembled WGS sequence"/>
</dbReference>
<sequence>MHPDAVGARARVSADVERHVAWLREDAELGFSAIRIRNVTLNQQFFLEVLRGRVPPALCR</sequence>
<proteinExistence type="predicted"/>
<gene>
    <name evidence="1" type="ORF">POL72_34835</name>
</gene>
<dbReference type="EMBL" id="JAQNDK010000004">
    <property type="protein sequence ID" value="MDC0682956.1"/>
    <property type="molecule type" value="Genomic_DNA"/>
</dbReference>
<dbReference type="RefSeq" id="WP_272101106.1">
    <property type="nucleotide sequence ID" value="NZ_JAQNDK010000004.1"/>
</dbReference>
<accession>A0ABT5CCV5</accession>
<organism evidence="1 2">
    <name type="scientific">Sorangium atrum</name>
    <dbReference type="NCBI Taxonomy" id="2995308"/>
    <lineage>
        <taxon>Bacteria</taxon>
        <taxon>Pseudomonadati</taxon>
        <taxon>Myxococcota</taxon>
        <taxon>Polyangia</taxon>
        <taxon>Polyangiales</taxon>
        <taxon>Polyangiaceae</taxon>
        <taxon>Sorangium</taxon>
    </lineage>
</organism>
<evidence type="ECO:0000313" key="1">
    <source>
        <dbReference type="EMBL" id="MDC0682956.1"/>
    </source>
</evidence>
<protein>
    <submittedName>
        <fullName evidence="1">Uncharacterized protein</fullName>
    </submittedName>
</protein>
<name>A0ABT5CCV5_9BACT</name>
<reference evidence="1 2" key="1">
    <citation type="submission" date="2023-01" db="EMBL/GenBank/DDBJ databases">
        <title>Minimal conservation of predation-associated metabolite biosynthetic gene clusters underscores biosynthetic potential of Myxococcota including descriptions for ten novel species: Archangium lansinium sp. nov., Myxococcus landrumus sp. nov., Nannocystis bai.</title>
        <authorList>
            <person name="Ahearne A."/>
            <person name="Stevens C."/>
            <person name="Dowd S."/>
        </authorList>
    </citation>
    <scope>NUCLEOTIDE SEQUENCE [LARGE SCALE GENOMIC DNA]</scope>
    <source>
        <strain evidence="1 2">WIWO2</strain>
    </source>
</reference>
<keyword evidence="2" id="KW-1185">Reference proteome</keyword>
<evidence type="ECO:0000313" key="2">
    <source>
        <dbReference type="Proteomes" id="UP001217485"/>
    </source>
</evidence>